<dbReference type="Proteomes" id="UP000225910">
    <property type="component" value="Unassembled WGS sequence"/>
</dbReference>
<accession>A0A9X7ATZ0</accession>
<comment type="caution">
    <text evidence="1">The sequence shown here is derived from an EMBL/GenBank/DDBJ whole genome shotgun (WGS) entry which is preliminary data.</text>
</comment>
<proteinExistence type="predicted"/>
<evidence type="ECO:0000313" key="1">
    <source>
        <dbReference type="EMBL" id="PFT73670.1"/>
    </source>
</evidence>
<dbReference type="AlphaFoldDB" id="A0A9X7ATZ0"/>
<reference evidence="1 2" key="1">
    <citation type="submission" date="2017-09" db="EMBL/GenBank/DDBJ databases">
        <title>Large-scale bioinformatics analysis of Bacillus genomes uncovers conserved roles of natural products in bacterial physiology.</title>
        <authorList>
            <consortium name="Agbiome Team Llc"/>
            <person name="Bleich R.M."/>
            <person name="Grubbs K.J."/>
            <person name="Santa Maria K.C."/>
            <person name="Allen S.E."/>
            <person name="Farag S."/>
            <person name="Shank E.A."/>
            <person name="Bowers A."/>
        </authorList>
    </citation>
    <scope>NUCLEOTIDE SEQUENCE [LARGE SCALE GENOMIC DNA]</scope>
    <source>
        <strain evidence="1 2">AFS064137</strain>
    </source>
</reference>
<protein>
    <submittedName>
        <fullName evidence="1">Uncharacterized protein</fullName>
    </submittedName>
</protein>
<dbReference type="EMBL" id="NVCU01000433">
    <property type="protein sequence ID" value="PFT73670.1"/>
    <property type="molecule type" value="Genomic_DNA"/>
</dbReference>
<gene>
    <name evidence="1" type="ORF">COK81_31370</name>
</gene>
<name>A0A9X7ATZ0_BACTU</name>
<sequence length="97" mass="11073">MLLETIFASSLLLATDETTHFTKERGGLDSHTTMQEQSIVPEPQTIRHHHVYYKSKQDVPKQIYYSKNGFRGMLTLSHITVKGVQVEACYTGETIRC</sequence>
<organism evidence="1 2">
    <name type="scientific">Bacillus thuringiensis</name>
    <dbReference type="NCBI Taxonomy" id="1428"/>
    <lineage>
        <taxon>Bacteria</taxon>
        <taxon>Bacillati</taxon>
        <taxon>Bacillota</taxon>
        <taxon>Bacilli</taxon>
        <taxon>Bacillales</taxon>
        <taxon>Bacillaceae</taxon>
        <taxon>Bacillus</taxon>
        <taxon>Bacillus cereus group</taxon>
    </lineage>
</organism>
<dbReference type="RefSeq" id="WP_098680099.1">
    <property type="nucleotide sequence ID" value="NZ_NVCU01000433.1"/>
</dbReference>
<evidence type="ECO:0000313" key="2">
    <source>
        <dbReference type="Proteomes" id="UP000225910"/>
    </source>
</evidence>